<accession>A0A5K3FJW4</accession>
<dbReference type="WBParaSite" id="MCU_008423-RA">
    <property type="protein sequence ID" value="MCU_008423-RA"/>
    <property type="gene ID" value="MCU_008423"/>
</dbReference>
<protein>
    <submittedName>
        <fullName evidence="1">Secreted protein</fullName>
    </submittedName>
</protein>
<name>A0A5K3FJW4_MESCO</name>
<sequence>IPLYLTHNFIFIPLFKVTHGLALVAHSDTSLGHRLLQTSESVSVSWSRRHKLSRQSDSFEGRYTNSPITDCLPLVAGTLC</sequence>
<proteinExistence type="predicted"/>
<evidence type="ECO:0000313" key="1">
    <source>
        <dbReference type="WBParaSite" id="MCU_008423-RA"/>
    </source>
</evidence>
<reference evidence="1" key="1">
    <citation type="submission" date="2019-11" db="UniProtKB">
        <authorList>
            <consortium name="WormBaseParasite"/>
        </authorList>
    </citation>
    <scope>IDENTIFICATION</scope>
</reference>
<organism evidence="1">
    <name type="scientific">Mesocestoides corti</name>
    <name type="common">Flatworm</name>
    <dbReference type="NCBI Taxonomy" id="53468"/>
    <lineage>
        <taxon>Eukaryota</taxon>
        <taxon>Metazoa</taxon>
        <taxon>Spiralia</taxon>
        <taxon>Lophotrochozoa</taxon>
        <taxon>Platyhelminthes</taxon>
        <taxon>Cestoda</taxon>
        <taxon>Eucestoda</taxon>
        <taxon>Cyclophyllidea</taxon>
        <taxon>Mesocestoididae</taxon>
        <taxon>Mesocestoides</taxon>
    </lineage>
</organism>
<dbReference type="AlphaFoldDB" id="A0A5K3FJW4"/>